<keyword evidence="2" id="KW-1185">Reference proteome</keyword>
<dbReference type="OrthoDB" id="8764943at2"/>
<reference evidence="1 2" key="1">
    <citation type="submission" date="2015-06" db="EMBL/GenBank/DDBJ databases">
        <title>Prevotella sp. 109, sp. nov., a novel member of the family Prevotellaceae isolated from human faeces.</title>
        <authorList>
            <person name="Shkoporov A.N."/>
            <person name="Chaplin A.V."/>
            <person name="Kafarskaia L.I."/>
            <person name="Efimov B.A."/>
        </authorList>
    </citation>
    <scope>NUCLEOTIDE SEQUENCE [LARGE SCALE GENOMIC DNA]</scope>
    <source>
        <strain evidence="1 2">109</strain>
    </source>
</reference>
<sequence>MKKLTIPIIMLLAHTKANTQQIKGKVVKNLCMSMEYSSMALIKTADSNLITRELTDKEGKFVVNDTKYNDTLTVRTTPLGYETAYADIPLNRKSLYSIPADFLLNSITRTNQTVY</sequence>
<dbReference type="RefSeq" id="WP_053398873.1">
    <property type="nucleotide sequence ID" value="NZ_LFQU01000024.1"/>
</dbReference>
<evidence type="ECO:0000313" key="1">
    <source>
        <dbReference type="EMBL" id="KOO67828.1"/>
    </source>
</evidence>
<accession>A0A8E1QWD5</accession>
<name>A0A8E1QWD5_9BACT</name>
<protein>
    <submittedName>
        <fullName evidence="1">Uncharacterized protein</fullName>
    </submittedName>
</protein>
<evidence type="ECO:0000313" key="2">
    <source>
        <dbReference type="Proteomes" id="UP000036951"/>
    </source>
</evidence>
<dbReference type="Proteomes" id="UP000036951">
    <property type="component" value="Unassembled WGS sequence"/>
</dbReference>
<organism evidence="1 2">
    <name type="scientific">Xylanibacter rarus</name>
    <dbReference type="NCBI Taxonomy" id="1676614"/>
    <lineage>
        <taxon>Bacteria</taxon>
        <taxon>Pseudomonadati</taxon>
        <taxon>Bacteroidota</taxon>
        <taxon>Bacteroidia</taxon>
        <taxon>Bacteroidales</taxon>
        <taxon>Prevotellaceae</taxon>
        <taxon>Xylanibacter</taxon>
    </lineage>
</organism>
<proteinExistence type="predicted"/>
<dbReference type="EMBL" id="LFQU01000024">
    <property type="protein sequence ID" value="KOO67828.1"/>
    <property type="molecule type" value="Genomic_DNA"/>
</dbReference>
<gene>
    <name evidence="1" type="ORF">ACU52_11485</name>
</gene>
<comment type="caution">
    <text evidence="1">The sequence shown here is derived from an EMBL/GenBank/DDBJ whole genome shotgun (WGS) entry which is preliminary data.</text>
</comment>
<dbReference type="AlphaFoldDB" id="A0A8E1QWD5"/>